<comment type="caution">
    <text evidence="3">The sequence shown here is derived from an EMBL/GenBank/DDBJ whole genome shotgun (WGS) entry which is preliminary data.</text>
</comment>
<dbReference type="EMBL" id="JAGFOA010000008">
    <property type="protein sequence ID" value="MBO3665123.1"/>
    <property type="molecule type" value="Genomic_DNA"/>
</dbReference>
<dbReference type="PANTHER" id="PTHR35174:SF3">
    <property type="entry name" value="BLL7171 PROTEIN"/>
    <property type="match status" value="1"/>
</dbReference>
<reference evidence="3" key="1">
    <citation type="submission" date="2021-03" db="EMBL/GenBank/DDBJ databases">
        <title>Microbacterium sp. nov., a novel actinobacterium isolated from cow dung.</title>
        <authorList>
            <person name="Zhang L."/>
        </authorList>
    </citation>
    <scope>NUCLEOTIDE SEQUENCE</scope>
    <source>
        <strain evidence="3">NEAU-LLB</strain>
    </source>
</reference>
<comment type="similarity">
    <text evidence="1">Belongs to the YciI family.</text>
</comment>
<gene>
    <name evidence="3" type="ORF">J5V96_16610</name>
</gene>
<evidence type="ECO:0000313" key="3">
    <source>
        <dbReference type="EMBL" id="MBO3665123.1"/>
    </source>
</evidence>
<accession>A0A939QTY3</accession>
<name>A0A939QTY3_9MICO</name>
<feature type="domain" description="YCII-related" evidence="2">
    <location>
        <begin position="3"/>
        <end position="90"/>
    </location>
</feature>
<evidence type="ECO:0000259" key="2">
    <source>
        <dbReference type="Pfam" id="PF03795"/>
    </source>
</evidence>
<dbReference type="Pfam" id="PF03795">
    <property type="entry name" value="YCII"/>
    <property type="match status" value="1"/>
</dbReference>
<dbReference type="Gene3D" id="3.30.70.1060">
    <property type="entry name" value="Dimeric alpha+beta barrel"/>
    <property type="match status" value="1"/>
</dbReference>
<dbReference type="InterPro" id="IPR011008">
    <property type="entry name" value="Dimeric_a/b-barrel"/>
</dbReference>
<dbReference type="InterPro" id="IPR005545">
    <property type="entry name" value="YCII"/>
</dbReference>
<dbReference type="SUPFAM" id="SSF54909">
    <property type="entry name" value="Dimeric alpha+beta barrel"/>
    <property type="match status" value="1"/>
</dbReference>
<dbReference type="Proteomes" id="UP000680132">
    <property type="component" value="Unassembled WGS sequence"/>
</dbReference>
<dbReference type="AlphaFoldDB" id="A0A939QTY3"/>
<keyword evidence="4" id="KW-1185">Reference proteome</keyword>
<proteinExistence type="inferred from homology"/>
<evidence type="ECO:0000313" key="4">
    <source>
        <dbReference type="Proteomes" id="UP000680132"/>
    </source>
</evidence>
<dbReference type="PANTHER" id="PTHR35174">
    <property type="entry name" value="BLL7171 PROTEIN-RELATED"/>
    <property type="match status" value="1"/>
</dbReference>
<organism evidence="3 4">
    <name type="scientific">Microbacterium stercoris</name>
    <dbReference type="NCBI Taxonomy" id="2820289"/>
    <lineage>
        <taxon>Bacteria</taxon>
        <taxon>Bacillati</taxon>
        <taxon>Actinomycetota</taxon>
        <taxon>Actinomycetes</taxon>
        <taxon>Micrococcales</taxon>
        <taxon>Microbacteriaceae</taxon>
        <taxon>Microbacterium</taxon>
    </lineage>
</organism>
<evidence type="ECO:0000256" key="1">
    <source>
        <dbReference type="ARBA" id="ARBA00007689"/>
    </source>
</evidence>
<protein>
    <recommendedName>
        <fullName evidence="2">YCII-related domain-containing protein</fullName>
    </recommendedName>
</protein>
<sequence length="99" mass="10303">MHAAMAATGAFNHRLAAEGVLVFVDGLEAPDTATVVDGRGAEAILTDGPFIESKEGLNGLWIIDVPDLDAALKVAAEASHVCRELVEVRPFATAFAQTA</sequence>